<dbReference type="Proteomes" id="UP000034154">
    <property type="component" value="Unassembled WGS sequence"/>
</dbReference>
<accession>A0A0G1MEP5</accession>
<dbReference type="InterPro" id="IPR036249">
    <property type="entry name" value="Thioredoxin-like_sf"/>
</dbReference>
<dbReference type="Pfam" id="PF14595">
    <property type="entry name" value="Thioredoxin_9"/>
    <property type="match status" value="1"/>
</dbReference>
<proteinExistence type="predicted"/>
<evidence type="ECO:0008006" key="3">
    <source>
        <dbReference type="Google" id="ProtNLM"/>
    </source>
</evidence>
<sequence>MKVLKFGAVWCPGCLIMKPRWKEIETENPWLETEYHDFDQEKEIINQFAINEVLPVFVFLDKEGREFLRLEGEIAKRKLLEIINKNKEK</sequence>
<dbReference type="SUPFAM" id="SSF52833">
    <property type="entry name" value="Thioredoxin-like"/>
    <property type="match status" value="1"/>
</dbReference>
<dbReference type="EMBL" id="LCJB01000026">
    <property type="protein sequence ID" value="KKT70409.1"/>
    <property type="molecule type" value="Genomic_DNA"/>
</dbReference>
<protein>
    <recommendedName>
        <fullName evidence="3">Thioredoxin domain-containing protein</fullName>
    </recommendedName>
</protein>
<dbReference type="AlphaFoldDB" id="A0A0G1MEP5"/>
<comment type="caution">
    <text evidence="1">The sequence shown here is derived from an EMBL/GenBank/DDBJ whole genome shotgun (WGS) entry which is preliminary data.</text>
</comment>
<gene>
    <name evidence="1" type="ORF">UW63_C0026G0009</name>
</gene>
<dbReference type="Gene3D" id="3.40.30.10">
    <property type="entry name" value="Glutaredoxin"/>
    <property type="match status" value="1"/>
</dbReference>
<dbReference type="CDD" id="cd02947">
    <property type="entry name" value="TRX_family"/>
    <property type="match status" value="1"/>
</dbReference>
<evidence type="ECO:0000313" key="1">
    <source>
        <dbReference type="EMBL" id="KKT70409.1"/>
    </source>
</evidence>
<name>A0A0G1MEP5_9BACT</name>
<evidence type="ECO:0000313" key="2">
    <source>
        <dbReference type="Proteomes" id="UP000034154"/>
    </source>
</evidence>
<organism evidence="1 2">
    <name type="scientific">Candidatus Uhrbacteria bacterium GW2011_GWF2_44_350</name>
    <dbReference type="NCBI Taxonomy" id="1619000"/>
    <lineage>
        <taxon>Bacteria</taxon>
        <taxon>Candidatus Uhriibacteriota</taxon>
    </lineage>
</organism>
<reference evidence="1 2" key="1">
    <citation type="journal article" date="2015" name="Nature">
        <title>rRNA introns, odd ribosomes, and small enigmatic genomes across a large radiation of phyla.</title>
        <authorList>
            <person name="Brown C.T."/>
            <person name="Hug L.A."/>
            <person name="Thomas B.C."/>
            <person name="Sharon I."/>
            <person name="Castelle C.J."/>
            <person name="Singh A."/>
            <person name="Wilkins M.J."/>
            <person name="Williams K.H."/>
            <person name="Banfield J.F."/>
        </authorList>
    </citation>
    <scope>NUCLEOTIDE SEQUENCE [LARGE SCALE GENOMIC DNA]</scope>
</reference>